<evidence type="ECO:0000256" key="1">
    <source>
        <dbReference type="ARBA" id="ARBA00022801"/>
    </source>
</evidence>
<dbReference type="EMBL" id="BNCQ01000004">
    <property type="protein sequence ID" value="GIL97252.1"/>
    <property type="molecule type" value="Genomic_DNA"/>
</dbReference>
<evidence type="ECO:0000259" key="2">
    <source>
        <dbReference type="PROSITE" id="PS51462"/>
    </source>
</evidence>
<keyword evidence="6" id="KW-1185">Reference proteome</keyword>
<name>A0A8J4G3A8_9CHLO</name>
<dbReference type="InterPro" id="IPR015797">
    <property type="entry name" value="NUDIX_hydrolase-like_dom_sf"/>
</dbReference>
<dbReference type="GO" id="GO:0006754">
    <property type="term" value="P:ATP biosynthetic process"/>
    <property type="evidence" value="ECO:0007669"/>
    <property type="project" value="TreeGrafter"/>
</dbReference>
<dbReference type="CDD" id="cd02883">
    <property type="entry name" value="NUDIX_Hydrolase"/>
    <property type="match status" value="1"/>
</dbReference>
<protein>
    <recommendedName>
        <fullName evidence="2">Nudix hydrolase domain-containing protein</fullName>
    </recommendedName>
</protein>
<feature type="domain" description="Nudix hydrolase" evidence="2">
    <location>
        <begin position="233"/>
        <end position="364"/>
    </location>
</feature>
<dbReference type="PANTHER" id="PTHR21340:SF0">
    <property type="entry name" value="BIS(5'-NUCLEOSYL)-TETRAPHOSPHATASE [ASYMMETRICAL]"/>
    <property type="match status" value="1"/>
</dbReference>
<dbReference type="Gene3D" id="3.90.79.10">
    <property type="entry name" value="Nucleoside Triphosphate Pyrophosphohydrolase"/>
    <property type="match status" value="1"/>
</dbReference>
<gene>
    <name evidence="3" type="ORF">Vretifemale_6911</name>
    <name evidence="4" type="ORF">Vretimale_2980</name>
</gene>
<evidence type="ECO:0000313" key="5">
    <source>
        <dbReference type="Proteomes" id="UP000722791"/>
    </source>
</evidence>
<reference evidence="4" key="1">
    <citation type="journal article" date="2021" name="Proc. Natl. Acad. Sci. U.S.A.">
        <title>Three genomes in the algal genus Volvox reveal the fate of a haploid sex-determining region after a transition to homothallism.</title>
        <authorList>
            <person name="Yamamoto K."/>
            <person name="Hamaji T."/>
            <person name="Kawai-Toyooka H."/>
            <person name="Matsuzaki R."/>
            <person name="Takahashi F."/>
            <person name="Nishimura Y."/>
            <person name="Kawachi M."/>
            <person name="Noguchi H."/>
            <person name="Minakuchi Y."/>
            <person name="Umen J.G."/>
            <person name="Toyoda A."/>
            <person name="Nozaki H."/>
        </authorList>
    </citation>
    <scope>NUCLEOTIDE SEQUENCE</scope>
    <source>
        <strain evidence="4">NIES-3785</strain>
        <strain evidence="3">NIES-3786</strain>
    </source>
</reference>
<dbReference type="PANTHER" id="PTHR21340">
    <property type="entry name" value="DIADENOSINE 5,5-P1,P4-TETRAPHOSPHATE PYROPHOSPHOHYDROLASE MUTT"/>
    <property type="match status" value="1"/>
</dbReference>
<sequence>MSMGNKHEKDKIGAPTRTLILCGVNEGLHQLACKHCCNFKFYHFANVSENEIVIKAAVPRALDGSIDRSHVVTVILSTEQSRTCPGAEPTIGSTNASPPDPLENILGLARDVRSVCPHAFIVLWHPAATEDAAMRLSAFNAGANMVSCYLEHLEEVLQKLGSIGSGPMAGSCSCLWCGQCGMTAEELWLHQPLYHIYDANRSGRCTACGEEADNLAVHIHEEHYPGGPRREDRRGLGAAVVVHRRRDNKFLMVQEFAGQGFWVPGGATDVGESVRRSAERECFEEAGVKIKLQGLAEVDYVVCPKTRKPTWSLFVFYATEAIDEASVPKTVPCFESAGACWVGVDELHKLPLRSKRVPYTWFPHFAKGKPCKPLAVPEGLEHIYADIQF</sequence>
<evidence type="ECO:0000313" key="3">
    <source>
        <dbReference type="EMBL" id="GIL77459.1"/>
    </source>
</evidence>
<accession>A0A8J4G3A8</accession>
<dbReference type="PROSITE" id="PS51462">
    <property type="entry name" value="NUDIX"/>
    <property type="match status" value="1"/>
</dbReference>
<dbReference type="Proteomes" id="UP000747110">
    <property type="component" value="Unassembled WGS sequence"/>
</dbReference>
<dbReference type="Pfam" id="PF00293">
    <property type="entry name" value="NUDIX"/>
    <property type="match status" value="1"/>
</dbReference>
<organism evidence="4 5">
    <name type="scientific">Volvox reticuliferus</name>
    <dbReference type="NCBI Taxonomy" id="1737510"/>
    <lineage>
        <taxon>Eukaryota</taxon>
        <taxon>Viridiplantae</taxon>
        <taxon>Chlorophyta</taxon>
        <taxon>core chlorophytes</taxon>
        <taxon>Chlorophyceae</taxon>
        <taxon>CS clade</taxon>
        <taxon>Chlamydomonadales</taxon>
        <taxon>Volvocaceae</taxon>
        <taxon>Volvox</taxon>
    </lineage>
</organism>
<dbReference type="InterPro" id="IPR051325">
    <property type="entry name" value="Nudix_hydrolase_domain"/>
</dbReference>
<dbReference type="GO" id="GO:0006167">
    <property type="term" value="P:AMP biosynthetic process"/>
    <property type="evidence" value="ECO:0007669"/>
    <property type="project" value="TreeGrafter"/>
</dbReference>
<dbReference type="EMBL" id="BNCP01000010">
    <property type="protein sequence ID" value="GIL77459.1"/>
    <property type="molecule type" value="Genomic_DNA"/>
</dbReference>
<dbReference type="InterPro" id="IPR000086">
    <property type="entry name" value="NUDIX_hydrolase_dom"/>
</dbReference>
<proteinExistence type="predicted"/>
<evidence type="ECO:0000313" key="6">
    <source>
        <dbReference type="Proteomes" id="UP000747110"/>
    </source>
</evidence>
<comment type="caution">
    <text evidence="4">The sequence shown here is derived from an EMBL/GenBank/DDBJ whole genome shotgun (WGS) entry which is preliminary data.</text>
</comment>
<evidence type="ECO:0000313" key="4">
    <source>
        <dbReference type="EMBL" id="GIL97252.1"/>
    </source>
</evidence>
<dbReference type="SUPFAM" id="SSF55811">
    <property type="entry name" value="Nudix"/>
    <property type="match status" value="1"/>
</dbReference>
<dbReference type="AlphaFoldDB" id="A0A8J4G3A8"/>
<dbReference type="Proteomes" id="UP000722791">
    <property type="component" value="Unassembled WGS sequence"/>
</dbReference>
<dbReference type="GO" id="GO:0004081">
    <property type="term" value="F:bis(5'-nucleosyl)-tetraphosphatase (asymmetrical) activity"/>
    <property type="evidence" value="ECO:0007669"/>
    <property type="project" value="TreeGrafter"/>
</dbReference>
<keyword evidence="1" id="KW-0378">Hydrolase</keyword>
<dbReference type="OrthoDB" id="447842at2759"/>